<keyword evidence="2" id="KW-1185">Reference proteome</keyword>
<accession>A0ABW5N7P8</accession>
<comment type="caution">
    <text evidence="1">The sequence shown here is derived from an EMBL/GenBank/DDBJ whole genome shotgun (WGS) entry which is preliminary data.</text>
</comment>
<dbReference type="Proteomes" id="UP001597459">
    <property type="component" value="Unassembled WGS sequence"/>
</dbReference>
<evidence type="ECO:0000313" key="1">
    <source>
        <dbReference type="EMBL" id="MFD2590169.1"/>
    </source>
</evidence>
<dbReference type="EMBL" id="JBHULX010000003">
    <property type="protein sequence ID" value="MFD2590169.1"/>
    <property type="molecule type" value="Genomic_DNA"/>
</dbReference>
<sequence>MLSKIQKLRYIPLLALGFIILTAGHHFETELAQKYPMYDLTDVYCFPSSNEGMTTFIVDFNPQASTDSTFYKNFGDKNGYRQLHIGFDENMDRGISFGFSFSNNNIRIYAAPSPNPQLGDKGKRIGKGTINETIHLKNGMRVWAGIVKDPFNGNGEALYGKLKATVEKGEWDETVFSSDKGNDLFKTAKIATIVVDVPNEMLGNKIYYHASSAAKIKGTEKGHDHAHWHRVNRIGHVLLPHLYMETQGDRDKQNAGNILDDDERRENCIRVIETYASLSKSQSDPKAYAKKMAELLLPDYVPYIVGTPASYTMPVINGRNLTDNAMDTALEILVGKPFPNYTDVKTANFTDSFPYLVSAD</sequence>
<protein>
    <submittedName>
        <fullName evidence="1">DUF4331 family protein</fullName>
    </submittedName>
</protein>
<dbReference type="InterPro" id="IPR025566">
    <property type="entry name" value="DUF4331"/>
</dbReference>
<proteinExistence type="predicted"/>
<dbReference type="RefSeq" id="WP_176029670.1">
    <property type="nucleotide sequence ID" value="NZ_JBHSJV010000001.1"/>
</dbReference>
<evidence type="ECO:0000313" key="2">
    <source>
        <dbReference type="Proteomes" id="UP001597459"/>
    </source>
</evidence>
<dbReference type="Pfam" id="PF14224">
    <property type="entry name" value="DUF4331"/>
    <property type="match status" value="2"/>
</dbReference>
<name>A0ABW5N7P8_9FLAO</name>
<reference evidence="2" key="1">
    <citation type="journal article" date="2019" name="Int. J. Syst. Evol. Microbiol.">
        <title>The Global Catalogue of Microorganisms (GCM) 10K type strain sequencing project: providing services to taxonomists for standard genome sequencing and annotation.</title>
        <authorList>
            <consortium name="The Broad Institute Genomics Platform"/>
            <consortium name="The Broad Institute Genome Sequencing Center for Infectious Disease"/>
            <person name="Wu L."/>
            <person name="Ma J."/>
        </authorList>
    </citation>
    <scope>NUCLEOTIDE SEQUENCE [LARGE SCALE GENOMIC DNA]</scope>
    <source>
        <strain evidence="2">KCTC 42423</strain>
    </source>
</reference>
<organism evidence="1 2">
    <name type="scientific">Aquimarina hainanensis</name>
    <dbReference type="NCBI Taxonomy" id="1578017"/>
    <lineage>
        <taxon>Bacteria</taxon>
        <taxon>Pseudomonadati</taxon>
        <taxon>Bacteroidota</taxon>
        <taxon>Flavobacteriia</taxon>
        <taxon>Flavobacteriales</taxon>
        <taxon>Flavobacteriaceae</taxon>
        <taxon>Aquimarina</taxon>
    </lineage>
</organism>
<gene>
    <name evidence="1" type="ORF">ACFSTE_04955</name>
</gene>